<organism evidence="1 2">
    <name type="scientific">Terricaulis silvestris</name>
    <dbReference type="NCBI Taxonomy" id="2686094"/>
    <lineage>
        <taxon>Bacteria</taxon>
        <taxon>Pseudomonadati</taxon>
        <taxon>Pseudomonadota</taxon>
        <taxon>Alphaproteobacteria</taxon>
        <taxon>Caulobacterales</taxon>
        <taxon>Caulobacteraceae</taxon>
        <taxon>Terricaulis</taxon>
    </lineage>
</organism>
<dbReference type="RefSeq" id="WP_228445679.1">
    <property type="nucleotide sequence ID" value="NZ_CP047045.1"/>
</dbReference>
<dbReference type="KEGG" id="tsv:DSM104635_02560"/>
<dbReference type="Gene3D" id="3.30.470.20">
    <property type="entry name" value="ATP-grasp fold, B domain"/>
    <property type="match status" value="1"/>
</dbReference>
<proteinExistence type="predicted"/>
<reference evidence="2" key="1">
    <citation type="submission" date="2019-12" db="EMBL/GenBank/DDBJ databases">
        <title>Complete genome of Terracaulis silvestris 0127_4.</title>
        <authorList>
            <person name="Vieira S."/>
            <person name="Riedel T."/>
            <person name="Sproer C."/>
            <person name="Pascual J."/>
            <person name="Boedeker C."/>
            <person name="Overmann J."/>
        </authorList>
    </citation>
    <scope>NUCLEOTIDE SEQUENCE [LARGE SCALE GENOMIC DNA]</scope>
    <source>
        <strain evidence="2">0127_4</strain>
    </source>
</reference>
<protein>
    <recommendedName>
        <fullName evidence="3">ATP-grasp domain-containing protein</fullName>
    </recommendedName>
</protein>
<accession>A0A6I6MM10</accession>
<evidence type="ECO:0000313" key="1">
    <source>
        <dbReference type="EMBL" id="QGZ95709.1"/>
    </source>
</evidence>
<dbReference type="Proteomes" id="UP000431269">
    <property type="component" value="Chromosome"/>
</dbReference>
<dbReference type="EMBL" id="CP047045">
    <property type="protein sequence ID" value="QGZ95709.1"/>
    <property type="molecule type" value="Genomic_DNA"/>
</dbReference>
<gene>
    <name evidence="1" type="ORF">DSM104635_02560</name>
</gene>
<evidence type="ECO:0000313" key="2">
    <source>
        <dbReference type="Proteomes" id="UP000431269"/>
    </source>
</evidence>
<sequence length="319" mass="35127">MTDATPRVFQTSGKVWLKDFEFGLTGLTVRKTGARVPYSPSVLKQVSAWFAYFFAAQRIEALTPNFTISFTPERARPWYLIWAVSRAAGAKYTKDASAADVVMHFEDATYSPNDAPARIKSGAHLVNFRCNDVSKTNVSRASAVAFGRTLAVDPRTHVGPAVEKSEINAAHDGRIVQCPTQAIPGRVYQRVIDNRMAAHPDLVEDLRTCTVGGKAVCVFIKRRQVTKRFLNTNTEVLLRQPEEVFSPAELEQISAFTREIGLDWGGVDVLRDKADGALTIVDANKTDMGPPIGLNLPDKVVATRMLAKAFRAFVRGENA</sequence>
<dbReference type="AlphaFoldDB" id="A0A6I6MM10"/>
<name>A0A6I6MM10_9CAUL</name>
<keyword evidence="2" id="KW-1185">Reference proteome</keyword>
<evidence type="ECO:0008006" key="3">
    <source>
        <dbReference type="Google" id="ProtNLM"/>
    </source>
</evidence>